<gene>
    <name evidence="4" type="primary">yddE</name>
    <name evidence="4" type="ORF">Spa11_31480</name>
</gene>
<accession>A0A518KAW8</accession>
<dbReference type="Gene3D" id="3.10.310.10">
    <property type="entry name" value="Diaminopimelate Epimerase, Chain A, domain 1"/>
    <property type="match status" value="2"/>
</dbReference>
<keyword evidence="5" id="KW-1185">Reference proteome</keyword>
<dbReference type="EC" id="5.1.-.-" evidence="4"/>
<evidence type="ECO:0000313" key="4">
    <source>
        <dbReference type="EMBL" id="QDV74939.1"/>
    </source>
</evidence>
<reference evidence="4 5" key="1">
    <citation type="submission" date="2019-02" db="EMBL/GenBank/DDBJ databases">
        <title>Deep-cultivation of Planctomycetes and their phenomic and genomic characterization uncovers novel biology.</title>
        <authorList>
            <person name="Wiegand S."/>
            <person name="Jogler M."/>
            <person name="Boedeker C."/>
            <person name="Pinto D."/>
            <person name="Vollmers J."/>
            <person name="Rivas-Marin E."/>
            <person name="Kohn T."/>
            <person name="Peeters S.H."/>
            <person name="Heuer A."/>
            <person name="Rast P."/>
            <person name="Oberbeckmann S."/>
            <person name="Bunk B."/>
            <person name="Jeske O."/>
            <person name="Meyerdierks A."/>
            <person name="Storesund J.E."/>
            <person name="Kallscheuer N."/>
            <person name="Luecker S."/>
            <person name="Lage O.M."/>
            <person name="Pohl T."/>
            <person name="Merkel B.J."/>
            <person name="Hornburger P."/>
            <person name="Mueller R.-W."/>
            <person name="Bruemmer F."/>
            <person name="Labrenz M."/>
            <person name="Spormann A.M."/>
            <person name="Op den Camp H."/>
            <person name="Overmann J."/>
            <person name="Amann R."/>
            <person name="Jetten M.S.M."/>
            <person name="Mascher T."/>
            <person name="Medema M.H."/>
            <person name="Devos D.P."/>
            <person name="Kaster A.-K."/>
            <person name="Ovreas L."/>
            <person name="Rohde M."/>
            <person name="Galperin M.Y."/>
            <person name="Jogler C."/>
        </authorList>
    </citation>
    <scope>NUCLEOTIDE SEQUENCE [LARGE SCALE GENOMIC DNA]</scope>
    <source>
        <strain evidence="4 5">Spa11</strain>
    </source>
</reference>
<dbReference type="PANTHER" id="PTHR13774:SF17">
    <property type="entry name" value="PHENAZINE BIOSYNTHESIS-LIKE DOMAIN-CONTAINING PROTEIN"/>
    <property type="match status" value="1"/>
</dbReference>
<dbReference type="Proteomes" id="UP000316426">
    <property type="component" value="Chromosome"/>
</dbReference>
<feature type="active site" evidence="3">
    <location>
        <position position="46"/>
    </location>
</feature>
<dbReference type="AlphaFoldDB" id="A0A518KAW8"/>
<protein>
    <submittedName>
        <fullName evidence="4">Putative isomerase YddE</fullName>
        <ecNumber evidence="4">5.1.-.-</ecNumber>
    </submittedName>
</protein>
<dbReference type="GO" id="GO:0016853">
    <property type="term" value="F:isomerase activity"/>
    <property type="evidence" value="ECO:0007669"/>
    <property type="project" value="UniProtKB-KW"/>
</dbReference>
<evidence type="ECO:0000256" key="1">
    <source>
        <dbReference type="ARBA" id="ARBA00008270"/>
    </source>
</evidence>
<dbReference type="PANTHER" id="PTHR13774">
    <property type="entry name" value="PHENAZINE BIOSYNTHESIS PROTEIN"/>
    <property type="match status" value="1"/>
</dbReference>
<name>A0A518KAW8_9BACT</name>
<dbReference type="InterPro" id="IPR003719">
    <property type="entry name" value="Phenazine_PhzF-like"/>
</dbReference>
<proteinExistence type="inferred from homology"/>
<dbReference type="Pfam" id="PF02567">
    <property type="entry name" value="PhzC-PhzF"/>
    <property type="match status" value="1"/>
</dbReference>
<dbReference type="PIRSF" id="PIRSF016184">
    <property type="entry name" value="PhzC_PhzF"/>
    <property type="match status" value="1"/>
</dbReference>
<sequence length="261" mass="28208">MPIPLYQVDAFTNELFGGNPAAVCPLEEWLPDATLQAIAAENNLSETAFFSPEGDGFRLRWFTPIREVDLCGHATLATAFVLFERQGFRGDTLRFQSRSGLLLAERGADGITLDFPAGAAQPCQAPRGLAEALGIEPVECLKANDYLVVLRDEEAVRSAKPDFRALAEVELRGVAITAQGNDVDFVSRFFAPSYGINEDPVTGAAHCLLAPYWAGVLGKQQLKAEQVSSRGGEVLCAVADDRVYLTGQAVLYLEGAITINR</sequence>
<dbReference type="EMBL" id="CP036349">
    <property type="protein sequence ID" value="QDV74939.1"/>
    <property type="molecule type" value="Genomic_DNA"/>
</dbReference>
<dbReference type="GO" id="GO:0005737">
    <property type="term" value="C:cytoplasm"/>
    <property type="evidence" value="ECO:0007669"/>
    <property type="project" value="TreeGrafter"/>
</dbReference>
<evidence type="ECO:0000313" key="5">
    <source>
        <dbReference type="Proteomes" id="UP000316426"/>
    </source>
</evidence>
<dbReference type="SUPFAM" id="SSF54506">
    <property type="entry name" value="Diaminopimelate epimerase-like"/>
    <property type="match status" value="1"/>
</dbReference>
<dbReference type="NCBIfam" id="TIGR00654">
    <property type="entry name" value="PhzF_family"/>
    <property type="match status" value="1"/>
</dbReference>
<comment type="similarity">
    <text evidence="1">Belongs to the PhzF family.</text>
</comment>
<keyword evidence="2 4" id="KW-0413">Isomerase</keyword>
<evidence type="ECO:0000256" key="3">
    <source>
        <dbReference type="PIRSR" id="PIRSR016184-1"/>
    </source>
</evidence>
<organism evidence="4 5">
    <name type="scientific">Botrimarina mediterranea</name>
    <dbReference type="NCBI Taxonomy" id="2528022"/>
    <lineage>
        <taxon>Bacteria</taxon>
        <taxon>Pseudomonadati</taxon>
        <taxon>Planctomycetota</taxon>
        <taxon>Planctomycetia</taxon>
        <taxon>Pirellulales</taxon>
        <taxon>Lacipirellulaceae</taxon>
        <taxon>Botrimarina</taxon>
    </lineage>
</organism>
<dbReference type="RefSeq" id="WP_145113788.1">
    <property type="nucleotide sequence ID" value="NZ_CP036349.1"/>
</dbReference>
<dbReference type="KEGG" id="bmei:Spa11_31480"/>
<evidence type="ECO:0000256" key="2">
    <source>
        <dbReference type="ARBA" id="ARBA00023235"/>
    </source>
</evidence>